<keyword evidence="7 9" id="KW-0472">Membrane</keyword>
<reference evidence="10 11" key="1">
    <citation type="submission" date="2020-08" db="EMBL/GenBank/DDBJ databases">
        <title>Draft genome sequencing of an Anaerocolumna strain isolated from anoxic soil subjected to BSD treatment.</title>
        <authorList>
            <person name="Uek A."/>
            <person name="Tonouchi A."/>
        </authorList>
    </citation>
    <scope>NUCLEOTIDE SEQUENCE [LARGE SCALE GENOMIC DNA]</scope>
    <source>
        <strain evidence="10 11">CTTW</strain>
    </source>
</reference>
<dbReference type="EMBL" id="AP023368">
    <property type="protein sequence ID" value="BCK00152.1"/>
    <property type="molecule type" value="Genomic_DNA"/>
</dbReference>
<keyword evidence="10" id="KW-0282">Flagellum</keyword>
<dbReference type="GO" id="GO:0009425">
    <property type="term" value="C:bacterial-type flagellum basal body"/>
    <property type="evidence" value="ECO:0007669"/>
    <property type="project" value="UniProtKB-SubCell"/>
</dbReference>
<feature type="transmembrane region" description="Helical" evidence="9">
    <location>
        <begin position="24"/>
        <end position="49"/>
    </location>
</feature>
<dbReference type="PANTHER" id="PTHR34040:SF2">
    <property type="entry name" value="FLAGELLAR BIOSYNTHETIC PROTEIN FLIQ"/>
    <property type="match status" value="1"/>
</dbReference>
<protein>
    <recommendedName>
        <fullName evidence="3 9">Flagellar biosynthetic protein FliQ</fullName>
    </recommendedName>
</protein>
<gene>
    <name evidence="9 10" type="primary">fliQ</name>
    <name evidence="10" type="ORF">bsdcttw_31920</name>
</gene>
<dbReference type="Proteomes" id="UP000515703">
    <property type="component" value="Chromosome"/>
</dbReference>
<dbReference type="NCBIfam" id="TIGR01402">
    <property type="entry name" value="fliQ"/>
    <property type="match status" value="1"/>
</dbReference>
<dbReference type="GO" id="GO:0044780">
    <property type="term" value="P:bacterial-type flagellum assembly"/>
    <property type="evidence" value="ECO:0007669"/>
    <property type="project" value="InterPro"/>
</dbReference>
<keyword evidence="8 9" id="KW-0975">Bacterial flagellum</keyword>
<evidence type="ECO:0000256" key="6">
    <source>
        <dbReference type="ARBA" id="ARBA00022989"/>
    </source>
</evidence>
<evidence type="ECO:0000256" key="5">
    <source>
        <dbReference type="ARBA" id="ARBA00022692"/>
    </source>
</evidence>
<keyword evidence="10" id="KW-0969">Cilium</keyword>
<keyword evidence="11" id="KW-1185">Reference proteome</keyword>
<accession>A0A7I8DSF3</accession>
<dbReference type="InterPro" id="IPR002191">
    <property type="entry name" value="Bac_export_3"/>
</dbReference>
<dbReference type="PANTHER" id="PTHR34040">
    <property type="entry name" value="FLAGELLAR BIOSYNTHETIC PROTEIN FLIQ"/>
    <property type="match status" value="1"/>
</dbReference>
<comment type="subcellular location">
    <subcellularLocation>
        <location evidence="1 9">Cell membrane</location>
        <topology evidence="1">Multi-pass membrane protein</topology>
    </subcellularLocation>
    <subcellularLocation>
        <location evidence="9">Bacterial flagellum basal body</location>
    </subcellularLocation>
</comment>
<sequence length="102" mass="11566">MRCVGKGMIVSMNENVVIDIIREALWIIIKVSAPMLLVSLVVGLIISILQTITSIQEQTLTFVPKFIAIFLVIMLFGGWVMSETKDFFIELINNLPYYIRST</sequence>
<evidence type="ECO:0000256" key="3">
    <source>
        <dbReference type="ARBA" id="ARBA00021718"/>
    </source>
</evidence>
<reference evidence="10 11" key="2">
    <citation type="submission" date="2020-08" db="EMBL/GenBank/DDBJ databases">
        <authorList>
            <person name="Ueki A."/>
            <person name="Tonouchi A."/>
        </authorList>
    </citation>
    <scope>NUCLEOTIDE SEQUENCE [LARGE SCALE GENOMIC DNA]</scope>
    <source>
        <strain evidence="10 11">CTTW</strain>
    </source>
</reference>
<keyword evidence="4 9" id="KW-1003">Cell membrane</keyword>
<dbReference type="GO" id="GO:0005886">
    <property type="term" value="C:plasma membrane"/>
    <property type="evidence" value="ECO:0007669"/>
    <property type="project" value="UniProtKB-SubCell"/>
</dbReference>
<evidence type="ECO:0000256" key="2">
    <source>
        <dbReference type="ARBA" id="ARBA00006156"/>
    </source>
</evidence>
<proteinExistence type="inferred from homology"/>
<feature type="transmembrane region" description="Helical" evidence="9">
    <location>
        <begin position="61"/>
        <end position="81"/>
    </location>
</feature>
<evidence type="ECO:0000256" key="7">
    <source>
        <dbReference type="ARBA" id="ARBA00023136"/>
    </source>
</evidence>
<dbReference type="PIRSF" id="PIRSF004669">
    <property type="entry name" value="FliQ"/>
    <property type="match status" value="1"/>
</dbReference>
<evidence type="ECO:0000256" key="4">
    <source>
        <dbReference type="ARBA" id="ARBA00022475"/>
    </source>
</evidence>
<keyword evidence="10" id="KW-0966">Cell projection</keyword>
<dbReference type="InterPro" id="IPR006305">
    <property type="entry name" value="FliQ"/>
</dbReference>
<comment type="similarity">
    <text evidence="2 9">Belongs to the FliQ/MopD/SpaQ family.</text>
</comment>
<evidence type="ECO:0000256" key="9">
    <source>
        <dbReference type="RuleBase" id="RU364090"/>
    </source>
</evidence>
<dbReference type="KEGG" id="acht:bsdcttw_31920"/>
<dbReference type="AlphaFoldDB" id="A0A7I8DSF3"/>
<comment type="function">
    <text evidence="9">Role in flagellar biosynthesis.</text>
</comment>
<evidence type="ECO:0000256" key="8">
    <source>
        <dbReference type="ARBA" id="ARBA00023143"/>
    </source>
</evidence>
<name>A0A7I8DSF3_9FIRM</name>
<keyword evidence="6 9" id="KW-1133">Transmembrane helix</keyword>
<evidence type="ECO:0000313" key="11">
    <source>
        <dbReference type="Proteomes" id="UP000515703"/>
    </source>
</evidence>
<evidence type="ECO:0000313" key="10">
    <source>
        <dbReference type="EMBL" id="BCK00152.1"/>
    </source>
</evidence>
<dbReference type="Pfam" id="PF01313">
    <property type="entry name" value="Bac_export_3"/>
    <property type="match status" value="1"/>
</dbReference>
<organism evidence="10 11">
    <name type="scientific">Anaerocolumna chitinilytica</name>
    <dbReference type="NCBI Taxonomy" id="1727145"/>
    <lineage>
        <taxon>Bacteria</taxon>
        <taxon>Bacillati</taxon>
        <taxon>Bacillota</taxon>
        <taxon>Clostridia</taxon>
        <taxon>Lachnospirales</taxon>
        <taxon>Lachnospiraceae</taxon>
        <taxon>Anaerocolumna</taxon>
    </lineage>
</organism>
<dbReference type="PRINTS" id="PR00952">
    <property type="entry name" value="TYPE3IMQPROT"/>
</dbReference>
<keyword evidence="5 9" id="KW-0812">Transmembrane</keyword>
<evidence type="ECO:0000256" key="1">
    <source>
        <dbReference type="ARBA" id="ARBA00004651"/>
    </source>
</evidence>
<dbReference type="GO" id="GO:0009306">
    <property type="term" value="P:protein secretion"/>
    <property type="evidence" value="ECO:0007669"/>
    <property type="project" value="InterPro"/>
</dbReference>